<dbReference type="OrthoDB" id="9774177at2"/>
<dbReference type="Proteomes" id="UP000234881">
    <property type="component" value="Unassembled WGS sequence"/>
</dbReference>
<evidence type="ECO:0000256" key="5">
    <source>
        <dbReference type="ARBA" id="ARBA00023277"/>
    </source>
</evidence>
<evidence type="ECO:0000313" key="7">
    <source>
        <dbReference type="Proteomes" id="UP000234881"/>
    </source>
</evidence>
<comment type="cofactor">
    <cofactor evidence="1">
        <name>Mg(2+)</name>
        <dbReference type="ChEBI" id="CHEBI:18420"/>
    </cofactor>
</comment>
<dbReference type="InterPro" id="IPR006879">
    <property type="entry name" value="YdjC-like"/>
</dbReference>
<comment type="caution">
    <text evidence="6">The sequence shown here is derived from an EMBL/GenBank/DDBJ whole genome shotgun (WGS) entry which is preliminary data.</text>
</comment>
<sequence length="258" mass="28536">MVGFSFKDDTLLCALDLGLTDGVNRATAELVQRGVVGAVSCLTISDIWPQTAPMLSQLRSSGPPDLKIGLSIRLTGAFSPLTAGFAPENALRTGSLPDLDDFARAARGFALNDKLIEAECRAQLRRFTAHAGYGPQFIVLDETMLLFGAAAKALSATLAKFGFQDMILLCPVVPKPRGWIERVKQKWLWGSQCHLSKPWQRRQLVEPQSVKQLPPQASWRLDGQSWSAVRPAYDDERLARFDQDPERRTEQLGWFAAP</sequence>
<keyword evidence="3" id="KW-0378">Hydrolase</keyword>
<keyword evidence="7" id="KW-1185">Reference proteome</keyword>
<dbReference type="GO" id="GO:0005975">
    <property type="term" value="P:carbohydrate metabolic process"/>
    <property type="evidence" value="ECO:0007669"/>
    <property type="project" value="InterPro"/>
</dbReference>
<dbReference type="Pfam" id="PF04794">
    <property type="entry name" value="YdjC"/>
    <property type="match status" value="1"/>
</dbReference>
<organism evidence="6 7">
    <name type="scientific">Cohaesibacter celericrescens</name>
    <dbReference type="NCBI Taxonomy" id="2067669"/>
    <lineage>
        <taxon>Bacteria</taxon>
        <taxon>Pseudomonadati</taxon>
        <taxon>Pseudomonadota</taxon>
        <taxon>Alphaproteobacteria</taxon>
        <taxon>Hyphomicrobiales</taxon>
        <taxon>Cohaesibacteraceae</taxon>
    </lineage>
</organism>
<reference evidence="6 7" key="1">
    <citation type="submission" date="2018-01" db="EMBL/GenBank/DDBJ databases">
        <title>The draft genome sequence of Cohaesibacter sp. H1304.</title>
        <authorList>
            <person name="Wang N.-N."/>
            <person name="Du Z.-J."/>
        </authorList>
    </citation>
    <scope>NUCLEOTIDE SEQUENCE [LARGE SCALE GENOMIC DNA]</scope>
    <source>
        <strain evidence="6 7">H1304</strain>
    </source>
</reference>
<evidence type="ECO:0000313" key="6">
    <source>
        <dbReference type="EMBL" id="PLW75014.1"/>
    </source>
</evidence>
<evidence type="ECO:0000256" key="2">
    <source>
        <dbReference type="ARBA" id="ARBA00022723"/>
    </source>
</evidence>
<accession>A0A2N5XKK3</accession>
<keyword evidence="4" id="KW-0460">Magnesium</keyword>
<dbReference type="Gene3D" id="3.20.20.370">
    <property type="entry name" value="Glycoside hydrolase/deacetylase"/>
    <property type="match status" value="1"/>
</dbReference>
<protein>
    <recommendedName>
        <fullName evidence="8">ChbG/HpnK family deacetylase</fullName>
    </recommendedName>
</protein>
<proteinExistence type="predicted"/>
<dbReference type="SUPFAM" id="SSF88713">
    <property type="entry name" value="Glycoside hydrolase/deacetylase"/>
    <property type="match status" value="1"/>
</dbReference>
<dbReference type="AlphaFoldDB" id="A0A2N5XKK3"/>
<evidence type="ECO:0000256" key="1">
    <source>
        <dbReference type="ARBA" id="ARBA00001946"/>
    </source>
</evidence>
<dbReference type="GO" id="GO:0046872">
    <property type="term" value="F:metal ion binding"/>
    <property type="evidence" value="ECO:0007669"/>
    <property type="project" value="UniProtKB-KW"/>
</dbReference>
<gene>
    <name evidence="6" type="ORF">C0081_22195</name>
</gene>
<keyword evidence="2" id="KW-0479">Metal-binding</keyword>
<keyword evidence="5" id="KW-0119">Carbohydrate metabolism</keyword>
<evidence type="ECO:0008006" key="8">
    <source>
        <dbReference type="Google" id="ProtNLM"/>
    </source>
</evidence>
<dbReference type="GO" id="GO:0016787">
    <property type="term" value="F:hydrolase activity"/>
    <property type="evidence" value="ECO:0007669"/>
    <property type="project" value="UniProtKB-KW"/>
</dbReference>
<name>A0A2N5XKK3_9HYPH</name>
<dbReference type="InterPro" id="IPR011330">
    <property type="entry name" value="Glyco_hydro/deAcase_b/a-brl"/>
</dbReference>
<evidence type="ECO:0000256" key="4">
    <source>
        <dbReference type="ARBA" id="ARBA00022842"/>
    </source>
</evidence>
<evidence type="ECO:0000256" key="3">
    <source>
        <dbReference type="ARBA" id="ARBA00022801"/>
    </source>
</evidence>
<dbReference type="EMBL" id="PKUQ01000055">
    <property type="protein sequence ID" value="PLW75014.1"/>
    <property type="molecule type" value="Genomic_DNA"/>
</dbReference>